<sequence>MKILLSSTTTFSGLFLDNYNHHLASLTSVTTLKFQVDDNYQNYEWLESESESKTSEESINHQNIETSLQRVASICEKYNITTNLEQSHFLYSSKQNILFCWIRNVASTSFTKLFADIRAIHVTGNYYKLINVLAPKNVNELLNVIDDPTVFKFLAVRHPFERLVSFYRSRIEDNSKYTDQAWIFARKIFYITRPNLFRFNESIGNVLQQIFYNDRRLKLVPTFKEFIIWLLREPEEHDDPHWRQYHSHCSVCQMRLDYILKLDNYSIHDVHYIFSLMGSNKKQRKLPKLARNNKGPTNFALTCFYLSKLSKNILSKLFERFKVDFEMFDYNYDVYKPCVN</sequence>
<dbReference type="InterPro" id="IPR018011">
    <property type="entry name" value="Carb_sulfotrans_8-10"/>
</dbReference>
<dbReference type="Pfam" id="PF03567">
    <property type="entry name" value="Sulfotransfer_2"/>
    <property type="match status" value="1"/>
</dbReference>
<comment type="similarity">
    <text evidence="2 9">Belongs to the sulfotransferase 2 family.</text>
</comment>
<dbReference type="EMBL" id="JAQQBR010001833">
    <property type="protein sequence ID" value="KAK0163357.1"/>
    <property type="molecule type" value="Genomic_DNA"/>
</dbReference>
<keyword evidence="11" id="KW-1185">Reference proteome</keyword>
<evidence type="ECO:0000256" key="3">
    <source>
        <dbReference type="ARBA" id="ARBA00022679"/>
    </source>
</evidence>
<evidence type="ECO:0000256" key="7">
    <source>
        <dbReference type="ARBA" id="ARBA00023136"/>
    </source>
</evidence>
<keyword evidence="9" id="KW-0735">Signal-anchor</keyword>
<evidence type="ECO:0000313" key="10">
    <source>
        <dbReference type="EMBL" id="KAK0163357.1"/>
    </source>
</evidence>
<protein>
    <recommendedName>
        <fullName evidence="9">Carbohydrate sulfotransferase</fullName>
        <ecNumber evidence="9">2.8.2.-</ecNumber>
    </recommendedName>
</protein>
<dbReference type="EC" id="2.8.2.-" evidence="9"/>
<evidence type="ECO:0000256" key="8">
    <source>
        <dbReference type="ARBA" id="ARBA00023180"/>
    </source>
</evidence>
<evidence type="ECO:0000313" key="11">
    <source>
        <dbReference type="Proteomes" id="UP001168972"/>
    </source>
</evidence>
<evidence type="ECO:0000256" key="1">
    <source>
        <dbReference type="ARBA" id="ARBA00004323"/>
    </source>
</evidence>
<dbReference type="PANTHER" id="PTHR12137:SF54">
    <property type="entry name" value="CARBOHYDRATE SULFOTRANSFERASE"/>
    <property type="match status" value="1"/>
</dbReference>
<keyword evidence="3 9" id="KW-0808">Transferase</keyword>
<keyword evidence="4" id="KW-0812">Transmembrane</keyword>
<comment type="subcellular location">
    <subcellularLocation>
        <location evidence="1 9">Golgi apparatus membrane</location>
        <topology evidence="1 9">Single-pass type II membrane protein</topology>
    </subcellularLocation>
</comment>
<keyword evidence="7" id="KW-0472">Membrane</keyword>
<dbReference type="Proteomes" id="UP001168972">
    <property type="component" value="Unassembled WGS sequence"/>
</dbReference>
<comment type="caution">
    <text evidence="10">The sequence shown here is derived from an EMBL/GenBank/DDBJ whole genome shotgun (WGS) entry which is preliminary data.</text>
</comment>
<keyword evidence="9" id="KW-0119">Carbohydrate metabolism</keyword>
<evidence type="ECO:0000256" key="2">
    <source>
        <dbReference type="ARBA" id="ARBA00006339"/>
    </source>
</evidence>
<reference evidence="10" key="2">
    <citation type="submission" date="2023-03" db="EMBL/GenBank/DDBJ databases">
        <authorList>
            <person name="Inwood S.N."/>
            <person name="Skelly J.G."/>
            <person name="Guhlin J."/>
            <person name="Harrop T.W.R."/>
            <person name="Goldson S.G."/>
            <person name="Dearden P.K."/>
        </authorList>
    </citation>
    <scope>NUCLEOTIDE SEQUENCE</scope>
    <source>
        <strain evidence="10">Lincoln</strain>
        <tissue evidence="10">Whole body</tissue>
    </source>
</reference>
<dbReference type="GO" id="GO:0000139">
    <property type="term" value="C:Golgi membrane"/>
    <property type="evidence" value="ECO:0007669"/>
    <property type="project" value="UniProtKB-SubCell"/>
</dbReference>
<dbReference type="GO" id="GO:0016051">
    <property type="term" value="P:carbohydrate biosynthetic process"/>
    <property type="evidence" value="ECO:0007669"/>
    <property type="project" value="InterPro"/>
</dbReference>
<evidence type="ECO:0000256" key="4">
    <source>
        <dbReference type="ARBA" id="ARBA00022692"/>
    </source>
</evidence>
<dbReference type="GO" id="GO:0008146">
    <property type="term" value="F:sulfotransferase activity"/>
    <property type="evidence" value="ECO:0007669"/>
    <property type="project" value="InterPro"/>
</dbReference>
<keyword evidence="6 9" id="KW-0333">Golgi apparatus</keyword>
<evidence type="ECO:0000256" key="6">
    <source>
        <dbReference type="ARBA" id="ARBA00023034"/>
    </source>
</evidence>
<keyword evidence="5" id="KW-1133">Transmembrane helix</keyword>
<evidence type="ECO:0000256" key="5">
    <source>
        <dbReference type="ARBA" id="ARBA00022989"/>
    </source>
</evidence>
<dbReference type="InterPro" id="IPR005331">
    <property type="entry name" value="Sulfotransferase"/>
</dbReference>
<proteinExistence type="inferred from homology"/>
<dbReference type="PANTHER" id="PTHR12137">
    <property type="entry name" value="CARBOHYDRATE SULFOTRANSFERASE"/>
    <property type="match status" value="1"/>
</dbReference>
<name>A0AA39F5K2_MICHY</name>
<evidence type="ECO:0000256" key="9">
    <source>
        <dbReference type="RuleBase" id="RU364020"/>
    </source>
</evidence>
<organism evidence="10 11">
    <name type="scientific">Microctonus hyperodae</name>
    <name type="common">Parasitoid wasp</name>
    <dbReference type="NCBI Taxonomy" id="165561"/>
    <lineage>
        <taxon>Eukaryota</taxon>
        <taxon>Metazoa</taxon>
        <taxon>Ecdysozoa</taxon>
        <taxon>Arthropoda</taxon>
        <taxon>Hexapoda</taxon>
        <taxon>Insecta</taxon>
        <taxon>Pterygota</taxon>
        <taxon>Neoptera</taxon>
        <taxon>Endopterygota</taxon>
        <taxon>Hymenoptera</taxon>
        <taxon>Apocrita</taxon>
        <taxon>Ichneumonoidea</taxon>
        <taxon>Braconidae</taxon>
        <taxon>Euphorinae</taxon>
        <taxon>Microctonus</taxon>
    </lineage>
</organism>
<accession>A0AA39F5K2</accession>
<dbReference type="AlphaFoldDB" id="A0AA39F5K2"/>
<keyword evidence="8 9" id="KW-0325">Glycoprotein</keyword>
<gene>
    <name evidence="10" type="ORF">PV327_007048</name>
</gene>
<reference evidence="10" key="1">
    <citation type="journal article" date="2023" name="bioRxiv">
        <title>Scaffold-level genome assemblies of two parasitoid biocontrol wasps reveal the parthenogenesis mechanism and an associated novel virus.</title>
        <authorList>
            <person name="Inwood S."/>
            <person name="Skelly J."/>
            <person name="Guhlin J."/>
            <person name="Harrop T."/>
            <person name="Goldson S."/>
            <person name="Dearden P."/>
        </authorList>
    </citation>
    <scope>NUCLEOTIDE SEQUENCE</scope>
    <source>
        <strain evidence="10">Lincoln</strain>
        <tissue evidence="10">Whole body</tissue>
    </source>
</reference>